<dbReference type="PROSITE" id="PS01124">
    <property type="entry name" value="HTH_ARAC_FAMILY_2"/>
    <property type="match status" value="1"/>
</dbReference>
<organism evidence="5 6">
    <name type="scientific">Rhizobium tropici</name>
    <dbReference type="NCBI Taxonomy" id="398"/>
    <lineage>
        <taxon>Bacteria</taxon>
        <taxon>Pseudomonadati</taxon>
        <taxon>Pseudomonadota</taxon>
        <taxon>Alphaproteobacteria</taxon>
        <taxon>Hyphomicrobiales</taxon>
        <taxon>Rhizobiaceae</taxon>
        <taxon>Rhizobium/Agrobacterium group</taxon>
        <taxon>Rhizobium</taxon>
    </lineage>
</organism>
<dbReference type="SMART" id="SM00342">
    <property type="entry name" value="HTH_ARAC"/>
    <property type="match status" value="1"/>
</dbReference>
<protein>
    <recommendedName>
        <fullName evidence="4">HTH araC/xylS-type domain-containing protein</fullName>
    </recommendedName>
</protein>
<dbReference type="GO" id="GO:0003700">
    <property type="term" value="F:DNA-binding transcription factor activity"/>
    <property type="evidence" value="ECO:0007669"/>
    <property type="project" value="InterPro"/>
</dbReference>
<dbReference type="OrthoDB" id="9783876at2"/>
<dbReference type="InterPro" id="IPR018060">
    <property type="entry name" value="HTH_AraC"/>
</dbReference>
<name>A0A329YCU1_RHITR</name>
<evidence type="ECO:0000256" key="3">
    <source>
        <dbReference type="ARBA" id="ARBA00023163"/>
    </source>
</evidence>
<evidence type="ECO:0000313" key="5">
    <source>
        <dbReference type="EMBL" id="RAX41337.1"/>
    </source>
</evidence>
<proteinExistence type="predicted"/>
<sequence>MSRTAFVVTFKERVGLSPMDYLTRWRIIQAADRLTSTRQSLAEIGLALGYESEKSFGTAFKRAMNCSPSEYGRRQGEKRISALRTASGRGRHSLRPLQVKCRISSPQFAALFGGRTGRWNAFGSRNELLQCMAPAPVRHGGCTVNALVLAIRCRKLLLLIQRCSNDWIFDRLKIHLSCSGSS</sequence>
<dbReference type="GO" id="GO:0043565">
    <property type="term" value="F:sequence-specific DNA binding"/>
    <property type="evidence" value="ECO:0007669"/>
    <property type="project" value="InterPro"/>
</dbReference>
<dbReference type="Proteomes" id="UP000251205">
    <property type="component" value="Unassembled WGS sequence"/>
</dbReference>
<keyword evidence="2" id="KW-0238">DNA-binding</keyword>
<evidence type="ECO:0000256" key="1">
    <source>
        <dbReference type="ARBA" id="ARBA00023015"/>
    </source>
</evidence>
<comment type="caution">
    <text evidence="5">The sequence shown here is derived from an EMBL/GenBank/DDBJ whole genome shotgun (WGS) entry which is preliminary data.</text>
</comment>
<dbReference type="SUPFAM" id="SSF46689">
    <property type="entry name" value="Homeodomain-like"/>
    <property type="match status" value="1"/>
</dbReference>
<reference evidence="5 6" key="1">
    <citation type="submission" date="2018-06" db="EMBL/GenBank/DDBJ databases">
        <title>Whole Genome Sequence of an efficient microsymbiont, Rhizobium tropici.</title>
        <authorList>
            <person name="Srinivasan R."/>
            <person name="Singh H.V."/>
            <person name="Srivastava R."/>
            <person name="Kumari B."/>
            <person name="Radhakrishna A."/>
        </authorList>
    </citation>
    <scope>NUCLEOTIDE SEQUENCE [LARGE SCALE GENOMIC DNA]</scope>
    <source>
        <strain evidence="5 6">IGFRI Rhizo-19</strain>
    </source>
</reference>
<evidence type="ECO:0000313" key="6">
    <source>
        <dbReference type="Proteomes" id="UP000251205"/>
    </source>
</evidence>
<feature type="domain" description="HTH araC/xylS-type" evidence="4">
    <location>
        <begin position="1"/>
        <end position="74"/>
    </location>
</feature>
<dbReference type="EMBL" id="QMKK01000030">
    <property type="protein sequence ID" value="RAX41337.1"/>
    <property type="molecule type" value="Genomic_DNA"/>
</dbReference>
<gene>
    <name evidence="5" type="ORF">DQ393_12355</name>
</gene>
<dbReference type="PANTHER" id="PTHR46796">
    <property type="entry name" value="HTH-TYPE TRANSCRIPTIONAL ACTIVATOR RHAS-RELATED"/>
    <property type="match status" value="1"/>
</dbReference>
<keyword evidence="3" id="KW-0804">Transcription</keyword>
<dbReference type="InterPro" id="IPR050204">
    <property type="entry name" value="AraC_XylS_family_regulators"/>
</dbReference>
<accession>A0A329YCU1</accession>
<dbReference type="InterPro" id="IPR009057">
    <property type="entry name" value="Homeodomain-like_sf"/>
</dbReference>
<dbReference type="PROSITE" id="PS00041">
    <property type="entry name" value="HTH_ARAC_FAMILY_1"/>
    <property type="match status" value="1"/>
</dbReference>
<keyword evidence="1" id="KW-0805">Transcription regulation</keyword>
<dbReference type="Gene3D" id="1.10.10.60">
    <property type="entry name" value="Homeodomain-like"/>
    <property type="match status" value="2"/>
</dbReference>
<dbReference type="InterPro" id="IPR018062">
    <property type="entry name" value="HTH_AraC-typ_CS"/>
</dbReference>
<dbReference type="Pfam" id="PF12833">
    <property type="entry name" value="HTH_18"/>
    <property type="match status" value="1"/>
</dbReference>
<dbReference type="AlphaFoldDB" id="A0A329YCU1"/>
<evidence type="ECO:0000256" key="2">
    <source>
        <dbReference type="ARBA" id="ARBA00023125"/>
    </source>
</evidence>
<evidence type="ECO:0000259" key="4">
    <source>
        <dbReference type="PROSITE" id="PS01124"/>
    </source>
</evidence>
<dbReference type="PANTHER" id="PTHR46796:SF7">
    <property type="entry name" value="ARAC FAMILY TRANSCRIPTIONAL REGULATOR"/>
    <property type="match status" value="1"/>
</dbReference>